<feature type="region of interest" description="Disordered" evidence="1">
    <location>
        <begin position="1"/>
        <end position="26"/>
    </location>
</feature>
<sequence>MRGRISNGYHSRSTDTPRSNPINRPWKVQTPDSIRLYSCLTANAVAIAARRQIVPQSATQGSPKKSAISIKSPLYGLFTKTGCPTARSIQFGIAKVQCFVCRNSLTPAASELMYFARKVQTEFFRCNFDFSLCIIKKFGNK</sequence>
<dbReference type="EMBL" id="CAIIXF020000012">
    <property type="protein sequence ID" value="CAH1802377.1"/>
    <property type="molecule type" value="Genomic_DNA"/>
</dbReference>
<dbReference type="Proteomes" id="UP000749559">
    <property type="component" value="Unassembled WGS sequence"/>
</dbReference>
<proteinExistence type="predicted"/>
<accession>A0A8J1XP64</accession>
<evidence type="ECO:0000256" key="1">
    <source>
        <dbReference type="SAM" id="MobiDB-lite"/>
    </source>
</evidence>
<evidence type="ECO:0000313" key="2">
    <source>
        <dbReference type="EMBL" id="CAH1802377.1"/>
    </source>
</evidence>
<evidence type="ECO:0000313" key="3">
    <source>
        <dbReference type="Proteomes" id="UP000749559"/>
    </source>
</evidence>
<organism evidence="2 3">
    <name type="scientific">Owenia fusiformis</name>
    <name type="common">Polychaete worm</name>
    <dbReference type="NCBI Taxonomy" id="6347"/>
    <lineage>
        <taxon>Eukaryota</taxon>
        <taxon>Metazoa</taxon>
        <taxon>Spiralia</taxon>
        <taxon>Lophotrochozoa</taxon>
        <taxon>Annelida</taxon>
        <taxon>Polychaeta</taxon>
        <taxon>Sedentaria</taxon>
        <taxon>Canalipalpata</taxon>
        <taxon>Sabellida</taxon>
        <taxon>Oweniida</taxon>
        <taxon>Oweniidae</taxon>
        <taxon>Owenia</taxon>
    </lineage>
</organism>
<name>A0A8J1XP64_OWEFU</name>
<dbReference type="AlphaFoldDB" id="A0A8J1XP64"/>
<comment type="caution">
    <text evidence="2">The sequence shown here is derived from an EMBL/GenBank/DDBJ whole genome shotgun (WGS) entry which is preliminary data.</text>
</comment>
<feature type="compositionally biased region" description="Polar residues" evidence="1">
    <location>
        <begin position="8"/>
        <end position="22"/>
    </location>
</feature>
<gene>
    <name evidence="2" type="ORF">OFUS_LOCUS26060</name>
</gene>
<protein>
    <submittedName>
        <fullName evidence="2">Uncharacterized protein</fullName>
    </submittedName>
</protein>
<keyword evidence="3" id="KW-1185">Reference proteome</keyword>
<reference evidence="2" key="1">
    <citation type="submission" date="2022-03" db="EMBL/GenBank/DDBJ databases">
        <authorList>
            <person name="Martin C."/>
        </authorList>
    </citation>
    <scope>NUCLEOTIDE SEQUENCE</scope>
</reference>